<dbReference type="Proteomes" id="UP001161497">
    <property type="component" value="Chromosome"/>
</dbReference>
<dbReference type="EC" id="2.5.1.61" evidence="9"/>
<dbReference type="PRINTS" id="PR00151">
    <property type="entry name" value="PORPHBDMNASE"/>
</dbReference>
<keyword evidence="13" id="KW-1185">Reference proteome</keyword>
<dbReference type="Gene3D" id="3.30.160.40">
    <property type="entry name" value="Porphobilinogen deaminase, C-terminal domain"/>
    <property type="match status" value="1"/>
</dbReference>
<dbReference type="GO" id="GO:0004418">
    <property type="term" value="F:hydroxymethylbilane synthase activity"/>
    <property type="evidence" value="ECO:0007669"/>
    <property type="project" value="UniProtKB-EC"/>
</dbReference>
<evidence type="ECO:0000256" key="2">
    <source>
        <dbReference type="ARBA" id="ARBA00002869"/>
    </source>
</evidence>
<organism evidence="12 13">
    <name type="scientific">Candidatus Methylacidiphilum fumarolicum</name>
    <dbReference type="NCBI Taxonomy" id="591154"/>
    <lineage>
        <taxon>Bacteria</taxon>
        <taxon>Pseudomonadati</taxon>
        <taxon>Verrucomicrobiota</taxon>
        <taxon>Methylacidiphilae</taxon>
        <taxon>Methylacidiphilales</taxon>
        <taxon>Methylacidiphilaceae</taxon>
        <taxon>Methylacidiphilum (ex Ratnadevi et al. 2023)</taxon>
    </lineage>
</organism>
<dbReference type="Pfam" id="PF03900">
    <property type="entry name" value="Porphobil_deamC"/>
    <property type="match status" value="1"/>
</dbReference>
<evidence type="ECO:0000256" key="8">
    <source>
        <dbReference type="ARBA" id="ARBA00048169"/>
    </source>
</evidence>
<dbReference type="InterPro" id="IPR036803">
    <property type="entry name" value="Porphobilinogen_deaminase_C_sf"/>
</dbReference>
<dbReference type="PANTHER" id="PTHR11557:SF0">
    <property type="entry name" value="PORPHOBILINOGEN DEAMINASE"/>
    <property type="match status" value="1"/>
</dbReference>
<comment type="catalytic activity">
    <reaction evidence="8">
        <text>4 porphobilinogen + H2O = hydroxymethylbilane + 4 NH4(+)</text>
        <dbReference type="Rhea" id="RHEA:13185"/>
        <dbReference type="ChEBI" id="CHEBI:15377"/>
        <dbReference type="ChEBI" id="CHEBI:28938"/>
        <dbReference type="ChEBI" id="CHEBI:57845"/>
        <dbReference type="ChEBI" id="CHEBI:58126"/>
        <dbReference type="EC" id="2.5.1.61"/>
    </reaction>
</comment>
<reference evidence="12" key="1">
    <citation type="submission" date="2023-03" db="EMBL/GenBank/DDBJ databases">
        <authorList>
            <person name="Cremers G."/>
            <person name="Picone N."/>
        </authorList>
    </citation>
    <scope>NUCLEOTIDE SEQUENCE</scope>
    <source>
        <strain evidence="12">Sample_alias</strain>
    </source>
</reference>
<dbReference type="InterPro" id="IPR022418">
    <property type="entry name" value="Porphobilinogen_deaminase_C"/>
</dbReference>
<dbReference type="CDD" id="cd13647">
    <property type="entry name" value="PBP2_PBGD_2"/>
    <property type="match status" value="1"/>
</dbReference>
<evidence type="ECO:0000256" key="6">
    <source>
        <dbReference type="ARBA" id="ARBA00022679"/>
    </source>
</evidence>
<feature type="domain" description="Porphobilinogen deaminase C-terminal" evidence="11">
    <location>
        <begin position="229"/>
        <end position="297"/>
    </location>
</feature>
<dbReference type="SUPFAM" id="SSF54782">
    <property type="entry name" value="Porphobilinogen deaminase (hydroxymethylbilane synthase), C-terminal domain"/>
    <property type="match status" value="1"/>
</dbReference>
<comment type="cofactor">
    <cofactor evidence="1">
        <name>dipyrromethane</name>
        <dbReference type="ChEBI" id="CHEBI:60342"/>
    </cofactor>
</comment>
<dbReference type="EMBL" id="OX458932">
    <property type="protein sequence ID" value="CAI9086626.1"/>
    <property type="molecule type" value="Genomic_DNA"/>
</dbReference>
<evidence type="ECO:0000256" key="9">
    <source>
        <dbReference type="NCBIfam" id="TIGR00212"/>
    </source>
</evidence>
<keyword evidence="6 12" id="KW-0808">Transferase</keyword>
<evidence type="ECO:0000256" key="3">
    <source>
        <dbReference type="ARBA" id="ARBA00004735"/>
    </source>
</evidence>
<dbReference type="RefSeq" id="WP_009061579.1">
    <property type="nucleotide sequence ID" value="NZ_JAHXRZ010000001.1"/>
</dbReference>
<feature type="domain" description="Porphobilinogen deaminase N-terminal" evidence="10">
    <location>
        <begin position="4"/>
        <end position="215"/>
    </location>
</feature>
<dbReference type="Pfam" id="PF01379">
    <property type="entry name" value="Porphobil_deam"/>
    <property type="match status" value="1"/>
</dbReference>
<protein>
    <recommendedName>
        <fullName evidence="9">Hydroxymethylbilane synthase</fullName>
        <ecNumber evidence="9">2.5.1.61</ecNumber>
    </recommendedName>
</protein>
<dbReference type="InterPro" id="IPR022417">
    <property type="entry name" value="Porphobilin_deaminase_N"/>
</dbReference>
<sequence>MNLLVIGTRGSPLALIQTQSIIDRLKQEYTDLEIKTKIIKTTGDQLCDYEHLEAIQQRGIFTKEIEKKLLEAEIDLAVHSLKDLPVEMPQGLEIAAIPPREDPRDCWVSLHYPHPDGLEPGAIVAVGSPRRANQLLRKRPDLRVVPIRGNVETRLKRLRENKEWMGTILAIAGIKRLGIDLSSFFCTPLGMDWMLAAPGQGALALETRQGDKRTKDLVQFLNDFPSACEVCAERSFLYELGGGCRAAVGAMAKVEGSKLVLYGIWWPEGSLRPKEGKVVGQIQEAKKLGQELAHLLKKL</sequence>
<keyword evidence="7" id="KW-0627">Porphyrin biosynthesis</keyword>
<evidence type="ECO:0000259" key="10">
    <source>
        <dbReference type="Pfam" id="PF01379"/>
    </source>
</evidence>
<evidence type="ECO:0000313" key="12">
    <source>
        <dbReference type="EMBL" id="CAI9086626.1"/>
    </source>
</evidence>
<comment type="pathway">
    <text evidence="3">Porphyrin-containing compound metabolism; protoporphyrin-IX biosynthesis; coproporphyrinogen-III from 5-aminolevulinate: step 2/4.</text>
</comment>
<evidence type="ECO:0000256" key="1">
    <source>
        <dbReference type="ARBA" id="ARBA00001916"/>
    </source>
</evidence>
<name>A0ABM9IFY8_9BACT</name>
<comment type="function">
    <text evidence="2">Tetrapolymerization of the monopyrrole PBG into the hydroxymethylbilane pre-uroporphyrinogen in several discrete steps.</text>
</comment>
<dbReference type="Gene3D" id="3.40.190.10">
    <property type="entry name" value="Periplasmic binding protein-like II"/>
    <property type="match status" value="2"/>
</dbReference>
<dbReference type="NCBIfam" id="TIGR00212">
    <property type="entry name" value="hemC"/>
    <property type="match status" value="1"/>
</dbReference>
<gene>
    <name evidence="12" type="primary">hemC</name>
    <name evidence="12" type="ORF">MFUM_2318</name>
</gene>
<evidence type="ECO:0000313" key="13">
    <source>
        <dbReference type="Proteomes" id="UP001161497"/>
    </source>
</evidence>
<dbReference type="PROSITE" id="PS00533">
    <property type="entry name" value="PORPHOBILINOGEN_DEAM"/>
    <property type="match status" value="1"/>
</dbReference>
<proteinExistence type="inferred from homology"/>
<dbReference type="InterPro" id="IPR022419">
    <property type="entry name" value="Porphobilin_deaminase_cofac_BS"/>
</dbReference>
<dbReference type="SUPFAM" id="SSF53850">
    <property type="entry name" value="Periplasmic binding protein-like II"/>
    <property type="match status" value="1"/>
</dbReference>
<dbReference type="PIRSF" id="PIRSF001438">
    <property type="entry name" value="4pyrrol_synth_OHMeBilane_synth"/>
    <property type="match status" value="1"/>
</dbReference>
<evidence type="ECO:0000256" key="4">
    <source>
        <dbReference type="ARBA" id="ARBA00005638"/>
    </source>
</evidence>
<evidence type="ECO:0000256" key="5">
    <source>
        <dbReference type="ARBA" id="ARBA00011245"/>
    </source>
</evidence>
<evidence type="ECO:0000259" key="11">
    <source>
        <dbReference type="Pfam" id="PF03900"/>
    </source>
</evidence>
<comment type="subunit">
    <text evidence="5">Monomer.</text>
</comment>
<dbReference type="InterPro" id="IPR000860">
    <property type="entry name" value="HemC"/>
</dbReference>
<dbReference type="PANTHER" id="PTHR11557">
    <property type="entry name" value="PORPHOBILINOGEN DEAMINASE"/>
    <property type="match status" value="1"/>
</dbReference>
<comment type="similarity">
    <text evidence="4">Belongs to the HMBS family.</text>
</comment>
<accession>A0ABM9IFY8</accession>
<evidence type="ECO:0000256" key="7">
    <source>
        <dbReference type="ARBA" id="ARBA00023244"/>
    </source>
</evidence>